<keyword evidence="2" id="KW-0812">Transmembrane</keyword>
<evidence type="ECO:0000313" key="3">
    <source>
        <dbReference type="EMBL" id="EPR80037.1"/>
    </source>
</evidence>
<dbReference type="InParanoid" id="S7WE37"/>
<dbReference type="OMA" id="EIRYFMC"/>
<dbReference type="OrthoDB" id="2190145at2759"/>
<accession>S7WE37</accession>
<evidence type="ECO:0000256" key="1">
    <source>
        <dbReference type="SAM" id="MobiDB-lite"/>
    </source>
</evidence>
<protein>
    <submittedName>
        <fullName evidence="3">Uncharacterized protein</fullName>
    </submittedName>
</protein>
<gene>
    <name evidence="3" type="ORF">SLOPH_915</name>
</gene>
<keyword evidence="2" id="KW-1133">Transmembrane helix</keyword>
<name>S7WE37_SPRLO</name>
<evidence type="ECO:0000313" key="4">
    <source>
        <dbReference type="Proteomes" id="UP000014978"/>
    </source>
</evidence>
<dbReference type="AlphaFoldDB" id="S7WE37"/>
<organism evidence="3 4">
    <name type="scientific">Spraguea lophii (strain 42_110)</name>
    <name type="common">Microsporidian parasite</name>
    <dbReference type="NCBI Taxonomy" id="1358809"/>
    <lineage>
        <taxon>Eukaryota</taxon>
        <taxon>Fungi</taxon>
        <taxon>Fungi incertae sedis</taxon>
        <taxon>Microsporidia</taxon>
        <taxon>Spragueidae</taxon>
        <taxon>Spraguea</taxon>
    </lineage>
</organism>
<feature type="region of interest" description="Disordered" evidence="1">
    <location>
        <begin position="78"/>
        <end position="100"/>
    </location>
</feature>
<sequence>MVTYFFHCNIFIILIAYNVNIKMLEMYSPYDTSGNIPSGFLALDEKNKMNQINNIQPLNILKHKFKKNIVKEVSDSTMEDIKRERKQKNRNEYEENKEEVKDDKILSETKNIQKAKDDIDRMEKYIQNELNLPNVKSIVDKKIWEGLLNYLKNNFADFLDKNGNLSIPITIKYMFCFYIVAFMPSQFVFFFPSSIMKLIPKKSYEVPILKDFVTEFKSFLLFVKEDNKESFLTTLVIGRKRPLLEDLKFLIHIPVKIFSEPLSLIRDCMGFKFFAKGYDEYKEKQKNK</sequence>
<proteinExistence type="predicted"/>
<dbReference type="HOGENOM" id="CLU_081169_0_0_1"/>
<dbReference type="VEuPathDB" id="MicrosporidiaDB:SLOPH_915"/>
<dbReference type="Proteomes" id="UP000014978">
    <property type="component" value="Unassembled WGS sequence"/>
</dbReference>
<reference evidence="4" key="1">
    <citation type="journal article" date="2013" name="PLoS Genet.">
        <title>The genome of Spraguea lophii and the basis of host-microsporidian interactions.</title>
        <authorList>
            <person name="Campbell S.E."/>
            <person name="Williams T.A."/>
            <person name="Yousuf A."/>
            <person name="Soanes D.M."/>
            <person name="Paszkiewicz K.H."/>
            <person name="Williams B.A.P."/>
        </authorList>
    </citation>
    <scope>NUCLEOTIDE SEQUENCE [LARGE SCALE GENOMIC DNA]</scope>
    <source>
        <strain evidence="4">42_110</strain>
    </source>
</reference>
<comment type="caution">
    <text evidence="3">The sequence shown here is derived from an EMBL/GenBank/DDBJ whole genome shotgun (WGS) entry which is preliminary data.</text>
</comment>
<feature type="transmembrane region" description="Helical" evidence="2">
    <location>
        <begin position="171"/>
        <end position="192"/>
    </location>
</feature>
<keyword evidence="4" id="KW-1185">Reference proteome</keyword>
<dbReference type="EMBL" id="ATCN01000029">
    <property type="protein sequence ID" value="EPR80037.1"/>
    <property type="molecule type" value="Genomic_DNA"/>
</dbReference>
<keyword evidence="2" id="KW-0472">Membrane</keyword>
<evidence type="ECO:0000256" key="2">
    <source>
        <dbReference type="SAM" id="Phobius"/>
    </source>
</evidence>